<evidence type="ECO:0000313" key="2">
    <source>
        <dbReference type="EMBL" id="KAF2178462.1"/>
    </source>
</evidence>
<feature type="region of interest" description="Disordered" evidence="1">
    <location>
        <begin position="230"/>
        <end position="289"/>
    </location>
</feature>
<evidence type="ECO:0000256" key="1">
    <source>
        <dbReference type="SAM" id="MobiDB-lite"/>
    </source>
</evidence>
<sequence length="322" mass="36342">KIHVERAIEQSGNENIANVKTVSSNQLKSGDLSVKTATSTEAEALRQFADDWAHRIGTGATVRIPTYGVLAHGIRTSTMDVEKFENNRNQILQDNRPFIPQAEIKHIGWLTRDASAKTASTITIEFTKPEDANKIIDEGLIWQGECKAPTACGYCAQEHDTRECLWKSDRSVLRKCATCRSEHEAWNRQCPTRKDEIAKAKTAYEMRPRYHQVAEKRSGTAQPEMPIAEQRSRHGQNTTHTQMQATQIARNRSQSGRGRKRTNTETTIDLVGQENQAPPGTMNQRPRRSIARTRRALEIIHVNTRPTQGNTQQMDIDSDTET</sequence>
<dbReference type="AlphaFoldDB" id="A0A6A6DJ62"/>
<organism evidence="2 3">
    <name type="scientific">Zopfia rhizophila CBS 207.26</name>
    <dbReference type="NCBI Taxonomy" id="1314779"/>
    <lineage>
        <taxon>Eukaryota</taxon>
        <taxon>Fungi</taxon>
        <taxon>Dikarya</taxon>
        <taxon>Ascomycota</taxon>
        <taxon>Pezizomycotina</taxon>
        <taxon>Dothideomycetes</taxon>
        <taxon>Dothideomycetes incertae sedis</taxon>
        <taxon>Zopfiaceae</taxon>
        <taxon>Zopfia</taxon>
    </lineage>
</organism>
<feature type="compositionally biased region" description="Polar residues" evidence="1">
    <location>
        <begin position="235"/>
        <end position="256"/>
    </location>
</feature>
<accession>A0A6A6DJ62</accession>
<feature type="compositionally biased region" description="Polar residues" evidence="1">
    <location>
        <begin position="273"/>
        <end position="284"/>
    </location>
</feature>
<proteinExistence type="predicted"/>
<feature type="region of interest" description="Disordered" evidence="1">
    <location>
        <begin position="302"/>
        <end position="322"/>
    </location>
</feature>
<dbReference type="Proteomes" id="UP000800200">
    <property type="component" value="Unassembled WGS sequence"/>
</dbReference>
<feature type="compositionally biased region" description="Polar residues" evidence="1">
    <location>
        <begin position="304"/>
        <end position="315"/>
    </location>
</feature>
<evidence type="ECO:0008006" key="4">
    <source>
        <dbReference type="Google" id="ProtNLM"/>
    </source>
</evidence>
<gene>
    <name evidence="2" type="ORF">K469DRAFT_599485</name>
</gene>
<evidence type="ECO:0000313" key="3">
    <source>
        <dbReference type="Proteomes" id="UP000800200"/>
    </source>
</evidence>
<name>A0A6A6DJ62_9PEZI</name>
<protein>
    <recommendedName>
        <fullName evidence="4">Gag-like protein</fullName>
    </recommendedName>
</protein>
<feature type="non-terminal residue" evidence="2">
    <location>
        <position position="1"/>
    </location>
</feature>
<keyword evidence="3" id="KW-1185">Reference proteome</keyword>
<reference evidence="2" key="1">
    <citation type="journal article" date="2020" name="Stud. Mycol.">
        <title>101 Dothideomycetes genomes: a test case for predicting lifestyles and emergence of pathogens.</title>
        <authorList>
            <person name="Haridas S."/>
            <person name="Albert R."/>
            <person name="Binder M."/>
            <person name="Bloem J."/>
            <person name="Labutti K."/>
            <person name="Salamov A."/>
            <person name="Andreopoulos B."/>
            <person name="Baker S."/>
            <person name="Barry K."/>
            <person name="Bills G."/>
            <person name="Bluhm B."/>
            <person name="Cannon C."/>
            <person name="Castanera R."/>
            <person name="Culley D."/>
            <person name="Daum C."/>
            <person name="Ezra D."/>
            <person name="Gonzalez J."/>
            <person name="Henrissat B."/>
            <person name="Kuo A."/>
            <person name="Liang C."/>
            <person name="Lipzen A."/>
            <person name="Lutzoni F."/>
            <person name="Magnuson J."/>
            <person name="Mondo S."/>
            <person name="Nolan M."/>
            <person name="Ohm R."/>
            <person name="Pangilinan J."/>
            <person name="Park H.-J."/>
            <person name="Ramirez L."/>
            <person name="Alfaro M."/>
            <person name="Sun H."/>
            <person name="Tritt A."/>
            <person name="Yoshinaga Y."/>
            <person name="Zwiers L.-H."/>
            <person name="Turgeon B."/>
            <person name="Goodwin S."/>
            <person name="Spatafora J."/>
            <person name="Crous P."/>
            <person name="Grigoriev I."/>
        </authorList>
    </citation>
    <scope>NUCLEOTIDE SEQUENCE</scope>
    <source>
        <strain evidence="2">CBS 207.26</strain>
    </source>
</reference>
<dbReference type="OrthoDB" id="3856898at2759"/>
<dbReference type="EMBL" id="ML994675">
    <property type="protein sequence ID" value="KAF2178462.1"/>
    <property type="molecule type" value="Genomic_DNA"/>
</dbReference>